<keyword evidence="4 7" id="KW-1133">Transmembrane helix</keyword>
<feature type="transmembrane region" description="Helical" evidence="7">
    <location>
        <begin position="223"/>
        <end position="247"/>
    </location>
</feature>
<evidence type="ECO:0000313" key="8">
    <source>
        <dbReference type="EMBL" id="KAL3700324.1"/>
    </source>
</evidence>
<evidence type="ECO:0000256" key="7">
    <source>
        <dbReference type="SAM" id="Phobius"/>
    </source>
</evidence>
<feature type="transmembrane region" description="Helical" evidence="7">
    <location>
        <begin position="290"/>
        <end position="313"/>
    </location>
</feature>
<feature type="transmembrane region" description="Helical" evidence="7">
    <location>
        <begin position="394"/>
        <end position="413"/>
    </location>
</feature>
<dbReference type="AlphaFoldDB" id="A0ABD3IFN6"/>
<dbReference type="InterPro" id="IPR036259">
    <property type="entry name" value="MFS_trans_sf"/>
</dbReference>
<gene>
    <name evidence="8" type="ORF">R1sor_018346</name>
</gene>
<comment type="subcellular location">
    <subcellularLocation>
        <location evidence="1">Membrane</location>
        <topology evidence="1">Multi-pass membrane protein</topology>
    </subcellularLocation>
</comment>
<reference evidence="8 9" key="1">
    <citation type="submission" date="2024-09" db="EMBL/GenBank/DDBJ databases">
        <title>Chromosome-scale assembly of Riccia sorocarpa.</title>
        <authorList>
            <person name="Paukszto L."/>
        </authorList>
    </citation>
    <scope>NUCLEOTIDE SEQUENCE [LARGE SCALE GENOMIC DNA]</scope>
    <source>
        <strain evidence="8">LP-2024</strain>
        <tissue evidence="8">Aerial parts of the thallus</tissue>
    </source>
</reference>
<dbReference type="EMBL" id="JBJQOH010000001">
    <property type="protein sequence ID" value="KAL3700324.1"/>
    <property type="molecule type" value="Genomic_DNA"/>
</dbReference>
<dbReference type="SUPFAM" id="SSF103473">
    <property type="entry name" value="MFS general substrate transporter"/>
    <property type="match status" value="1"/>
</dbReference>
<keyword evidence="2" id="KW-0813">Transport</keyword>
<feature type="transmembrane region" description="Helical" evidence="7">
    <location>
        <begin position="259"/>
        <end position="278"/>
    </location>
</feature>
<name>A0ABD3IFN6_9MARC</name>
<evidence type="ECO:0000256" key="2">
    <source>
        <dbReference type="ARBA" id="ARBA00022448"/>
    </source>
</evidence>
<evidence type="ECO:0000256" key="3">
    <source>
        <dbReference type="ARBA" id="ARBA00022692"/>
    </source>
</evidence>
<feature type="transmembrane region" description="Helical" evidence="7">
    <location>
        <begin position="319"/>
        <end position="344"/>
    </location>
</feature>
<dbReference type="PANTHER" id="PTHR23504:SF117">
    <property type="entry name" value="MAJOR FACILITATOR SUPERFAMILY PROTEIN"/>
    <property type="match status" value="1"/>
</dbReference>
<keyword evidence="5 7" id="KW-0472">Membrane</keyword>
<feature type="region of interest" description="Disordered" evidence="6">
    <location>
        <begin position="174"/>
        <end position="201"/>
    </location>
</feature>
<organism evidence="8 9">
    <name type="scientific">Riccia sorocarpa</name>
    <dbReference type="NCBI Taxonomy" id="122646"/>
    <lineage>
        <taxon>Eukaryota</taxon>
        <taxon>Viridiplantae</taxon>
        <taxon>Streptophyta</taxon>
        <taxon>Embryophyta</taxon>
        <taxon>Marchantiophyta</taxon>
        <taxon>Marchantiopsida</taxon>
        <taxon>Marchantiidae</taxon>
        <taxon>Marchantiales</taxon>
        <taxon>Ricciaceae</taxon>
        <taxon>Riccia</taxon>
    </lineage>
</organism>
<evidence type="ECO:0000256" key="6">
    <source>
        <dbReference type="SAM" id="MobiDB-lite"/>
    </source>
</evidence>
<comment type="caution">
    <text evidence="8">The sequence shown here is derived from an EMBL/GenBank/DDBJ whole genome shotgun (WGS) entry which is preliminary data.</text>
</comment>
<evidence type="ECO:0000256" key="5">
    <source>
        <dbReference type="ARBA" id="ARBA00023136"/>
    </source>
</evidence>
<protein>
    <recommendedName>
        <fullName evidence="10">Major facilitator superfamily (MFS) profile domain-containing protein</fullName>
    </recommendedName>
</protein>
<sequence>MHVNPGASSSLQHASARHEPQLNELRDFHRRTSSTQQQVSALHDQHINEVKPQLNELRDFHRRTSSTQQQVSALHDQHINEVKDFPAWTFSSQQDESPPRNNQINELKDFYPRSSLTKLLASAPHESQLIEAKNLQNKRLEEDMTEIHLESSSSYQTSKQKLIVIISSSKDESLEKTPVDSETDLRNSTRAFSVEEEAQQPRNRSKMATLDLLRDRNVLMSSLCYSMAGLAFIITDELFPIFGATSVENGGLGFSSSKLGVILGGAGLVLCLYTLLLYPSVAKRFGPLYCFRYGILCSIPCWILFPTCSLLSATPLLQWVLIMFTMAVRSAVACTVFTGILILVSNSASSDNVGTVTGFSHSLCSFFRATGPALGGMIWSFASTKTFLFHQYLAWLFVVLLSLCTFGLSYALPKSLVYPKNKRVPQYSGNDHE</sequence>
<dbReference type="Proteomes" id="UP001633002">
    <property type="component" value="Unassembled WGS sequence"/>
</dbReference>
<evidence type="ECO:0000256" key="4">
    <source>
        <dbReference type="ARBA" id="ARBA00022989"/>
    </source>
</evidence>
<keyword evidence="3 7" id="KW-0812">Transmembrane</keyword>
<dbReference type="PANTHER" id="PTHR23504">
    <property type="entry name" value="MAJOR FACILITATOR SUPERFAMILY DOMAIN-CONTAINING PROTEIN 10"/>
    <property type="match status" value="1"/>
</dbReference>
<dbReference type="GO" id="GO:0016020">
    <property type="term" value="C:membrane"/>
    <property type="evidence" value="ECO:0007669"/>
    <property type="project" value="UniProtKB-SubCell"/>
</dbReference>
<evidence type="ECO:0000313" key="9">
    <source>
        <dbReference type="Proteomes" id="UP001633002"/>
    </source>
</evidence>
<evidence type="ECO:0008006" key="10">
    <source>
        <dbReference type="Google" id="ProtNLM"/>
    </source>
</evidence>
<feature type="transmembrane region" description="Helical" evidence="7">
    <location>
        <begin position="365"/>
        <end position="382"/>
    </location>
</feature>
<accession>A0ABD3IFN6</accession>
<proteinExistence type="predicted"/>
<feature type="compositionally biased region" description="Basic and acidic residues" evidence="6">
    <location>
        <begin position="174"/>
        <end position="187"/>
    </location>
</feature>
<evidence type="ECO:0000256" key="1">
    <source>
        <dbReference type="ARBA" id="ARBA00004141"/>
    </source>
</evidence>
<dbReference type="Gene3D" id="1.20.1250.20">
    <property type="entry name" value="MFS general substrate transporter like domains"/>
    <property type="match status" value="1"/>
</dbReference>
<keyword evidence="9" id="KW-1185">Reference proteome</keyword>